<dbReference type="Gramene" id="Jr10_16950_p1">
    <property type="protein sequence ID" value="cds.Jr10_16950_p1"/>
    <property type="gene ID" value="Jr10_16950"/>
</dbReference>
<name>A0A833X3Y3_JUGRE</name>
<reference evidence="1" key="2">
    <citation type="submission" date="2020-03" db="EMBL/GenBank/DDBJ databases">
        <title>Walnut 2.0.</title>
        <authorList>
            <person name="Marrano A."/>
            <person name="Britton M."/>
            <person name="Zimin A.V."/>
            <person name="Zaini P.A."/>
            <person name="Workman R."/>
            <person name="Puiu D."/>
            <person name="Bianco L."/>
            <person name="Allen B.J."/>
            <person name="Troggio M."/>
            <person name="Leslie C.A."/>
            <person name="Timp W."/>
            <person name="Dendekar A."/>
            <person name="Salzberg S.L."/>
            <person name="Neale D.B."/>
        </authorList>
    </citation>
    <scope>NUCLEOTIDE SEQUENCE</scope>
    <source>
        <tissue evidence="1">Leaves</tissue>
    </source>
</reference>
<proteinExistence type="predicted"/>
<gene>
    <name evidence="1" type="ORF">F2P56_022649</name>
</gene>
<sequence length="181" mass="20297">MPVPRDKENKKQIPLLLLHPSTASRASDFSSPFTVGSRAHKENFSSLPSHEEPFGFPSPSHTISLGSSSRFFHFVSLRFSTENLQRVNLNSSVIPALRFRTSLHFLLLCTSVAAKETQTGVYFQDSRNLLVKSRGMNDGTVELGTTEEGRADAQYFLSVRFNDDGYILCFMMGPMLRRFVG</sequence>
<evidence type="ECO:0000313" key="2">
    <source>
        <dbReference type="Proteomes" id="UP000619265"/>
    </source>
</evidence>
<reference evidence="1" key="1">
    <citation type="submission" date="2015-10" db="EMBL/GenBank/DDBJ databases">
        <authorList>
            <person name="Martinez-Garcia P.J."/>
            <person name="Crepeau M.W."/>
            <person name="Puiu D."/>
            <person name="Gonzalez-Ibeas D."/>
            <person name="Whalen J."/>
            <person name="Stevens K."/>
            <person name="Paul R."/>
            <person name="Butterfield T."/>
            <person name="Britton M."/>
            <person name="Reagan R."/>
            <person name="Chakraborty S."/>
            <person name="Walawage S.L."/>
            <person name="Vasquez-Gross H.A."/>
            <person name="Cardeno C."/>
            <person name="Famula R."/>
            <person name="Pratt K."/>
            <person name="Kuruganti S."/>
            <person name="Aradhya M.K."/>
            <person name="Leslie C.A."/>
            <person name="Dandekar A.M."/>
            <person name="Salzberg S.L."/>
            <person name="Wegrzyn J.L."/>
            <person name="Langley C.H."/>
            <person name="Neale D.B."/>
        </authorList>
    </citation>
    <scope>NUCLEOTIDE SEQUENCE</scope>
    <source>
        <tissue evidence="1">Leaves</tissue>
    </source>
</reference>
<evidence type="ECO:0000313" key="1">
    <source>
        <dbReference type="EMBL" id="KAF5458632.1"/>
    </source>
</evidence>
<protein>
    <submittedName>
        <fullName evidence="1">Uncharacterized protein</fullName>
    </submittedName>
</protein>
<comment type="caution">
    <text evidence="1">The sequence shown here is derived from an EMBL/GenBank/DDBJ whole genome shotgun (WGS) entry which is preliminary data.</text>
</comment>
<dbReference type="AlphaFoldDB" id="A0A833X3Y3"/>
<dbReference type="EMBL" id="LIHL02000010">
    <property type="protein sequence ID" value="KAF5458632.1"/>
    <property type="molecule type" value="Genomic_DNA"/>
</dbReference>
<accession>A0A833X3Y3</accession>
<organism evidence="1 2">
    <name type="scientific">Juglans regia</name>
    <name type="common">English walnut</name>
    <dbReference type="NCBI Taxonomy" id="51240"/>
    <lineage>
        <taxon>Eukaryota</taxon>
        <taxon>Viridiplantae</taxon>
        <taxon>Streptophyta</taxon>
        <taxon>Embryophyta</taxon>
        <taxon>Tracheophyta</taxon>
        <taxon>Spermatophyta</taxon>
        <taxon>Magnoliopsida</taxon>
        <taxon>eudicotyledons</taxon>
        <taxon>Gunneridae</taxon>
        <taxon>Pentapetalae</taxon>
        <taxon>rosids</taxon>
        <taxon>fabids</taxon>
        <taxon>Fagales</taxon>
        <taxon>Juglandaceae</taxon>
        <taxon>Juglans</taxon>
    </lineage>
</organism>
<dbReference type="Proteomes" id="UP000619265">
    <property type="component" value="Unassembled WGS sequence"/>
</dbReference>